<accession>A0A397IM90</accession>
<dbReference type="Proteomes" id="UP000266861">
    <property type="component" value="Unassembled WGS sequence"/>
</dbReference>
<proteinExistence type="predicted"/>
<evidence type="ECO:0008006" key="3">
    <source>
        <dbReference type="Google" id="ProtNLM"/>
    </source>
</evidence>
<dbReference type="OrthoDB" id="6718656at2759"/>
<protein>
    <recommendedName>
        <fullName evidence="3">Protein kinase domain-containing protein</fullName>
    </recommendedName>
</protein>
<reference evidence="1 2" key="1">
    <citation type="submission" date="2018-08" db="EMBL/GenBank/DDBJ databases">
        <title>Genome and evolution of the arbuscular mycorrhizal fungus Diversispora epigaea (formerly Glomus versiforme) and its bacterial endosymbionts.</title>
        <authorList>
            <person name="Sun X."/>
            <person name="Fei Z."/>
            <person name="Harrison M."/>
        </authorList>
    </citation>
    <scope>NUCLEOTIDE SEQUENCE [LARGE SCALE GENOMIC DNA]</scope>
    <source>
        <strain evidence="1 2">IT104</strain>
    </source>
</reference>
<gene>
    <name evidence="1" type="ORF">Glove_185g53</name>
</gene>
<evidence type="ECO:0000313" key="1">
    <source>
        <dbReference type="EMBL" id="RHZ77129.1"/>
    </source>
</evidence>
<keyword evidence="2" id="KW-1185">Reference proteome</keyword>
<sequence length="228" mass="26614">MYDFNNWTSGNDRIDKIIQDAQLNANNQLKNGILKFNNGKEIKEIEVVKKFDNFANFNDVLNEMAIHLKTGILSIELNKIYIYDDDIVHQDFHPGNILSYGFTDFRFWIKDYFFTGFPPYPDISHDKDLAMTICNGLRPKISFHTLKLITRMIMSAGMLELHIDPLLKNYIVKKYLNRKNKVSEIVIQIKKAEEFSANQESTNTTTTPLKLFSCQRILEPELWLDINP</sequence>
<organism evidence="1 2">
    <name type="scientific">Diversispora epigaea</name>
    <dbReference type="NCBI Taxonomy" id="1348612"/>
    <lineage>
        <taxon>Eukaryota</taxon>
        <taxon>Fungi</taxon>
        <taxon>Fungi incertae sedis</taxon>
        <taxon>Mucoromycota</taxon>
        <taxon>Glomeromycotina</taxon>
        <taxon>Glomeromycetes</taxon>
        <taxon>Diversisporales</taxon>
        <taxon>Diversisporaceae</taxon>
        <taxon>Diversispora</taxon>
    </lineage>
</organism>
<evidence type="ECO:0000313" key="2">
    <source>
        <dbReference type="Proteomes" id="UP000266861"/>
    </source>
</evidence>
<dbReference type="AlphaFoldDB" id="A0A397IM90"/>
<name>A0A397IM90_9GLOM</name>
<comment type="caution">
    <text evidence="1">The sequence shown here is derived from an EMBL/GenBank/DDBJ whole genome shotgun (WGS) entry which is preliminary data.</text>
</comment>
<dbReference type="EMBL" id="PQFF01000175">
    <property type="protein sequence ID" value="RHZ77129.1"/>
    <property type="molecule type" value="Genomic_DNA"/>
</dbReference>